<comment type="function">
    <text evidence="1">Could possibly oxidize fatty acids using specific components.</text>
</comment>
<organism evidence="9 10">
    <name type="scientific">Mycobacterium kansasii</name>
    <dbReference type="NCBI Taxonomy" id="1768"/>
    <lineage>
        <taxon>Bacteria</taxon>
        <taxon>Bacillati</taxon>
        <taxon>Actinomycetota</taxon>
        <taxon>Actinomycetes</taxon>
        <taxon>Mycobacteriales</taxon>
        <taxon>Mycobacteriaceae</taxon>
        <taxon>Mycobacterium</taxon>
    </lineage>
</organism>
<dbReference type="InterPro" id="IPR018376">
    <property type="entry name" value="Enoyl-CoA_hyd/isom_CS"/>
</dbReference>
<feature type="compositionally biased region" description="Basic residues" evidence="8">
    <location>
        <begin position="250"/>
        <end position="262"/>
    </location>
</feature>
<dbReference type="GO" id="GO:0016853">
    <property type="term" value="F:isomerase activity"/>
    <property type="evidence" value="ECO:0007669"/>
    <property type="project" value="UniProtKB-KW"/>
</dbReference>
<comment type="catalytic activity">
    <reaction evidence="5">
        <text>a (3S)-3-hydroxyacyl-CoA = a (2E)-enoyl-CoA + H2O</text>
        <dbReference type="Rhea" id="RHEA:16105"/>
        <dbReference type="ChEBI" id="CHEBI:15377"/>
        <dbReference type="ChEBI" id="CHEBI:57318"/>
        <dbReference type="ChEBI" id="CHEBI:58856"/>
        <dbReference type="EC" id="4.2.1.17"/>
    </reaction>
</comment>
<protein>
    <submittedName>
        <fullName evidence="9">Enoyl-CoA hydratase/isomerase family protein</fullName>
    </submittedName>
</protein>
<evidence type="ECO:0000256" key="6">
    <source>
        <dbReference type="ARBA" id="ARBA00023717"/>
    </source>
</evidence>
<dbReference type="PANTHER" id="PTHR43802">
    <property type="entry name" value="ENOYL-COA HYDRATASE"/>
    <property type="match status" value="1"/>
</dbReference>
<name>A0A1V3XEX7_MYCKA</name>
<evidence type="ECO:0000256" key="1">
    <source>
        <dbReference type="ARBA" id="ARBA00002994"/>
    </source>
</evidence>
<feature type="compositionally biased region" description="Basic and acidic residues" evidence="8">
    <location>
        <begin position="276"/>
        <end position="286"/>
    </location>
</feature>
<comment type="similarity">
    <text evidence="2 7">Belongs to the enoyl-CoA hydratase/isomerase family.</text>
</comment>
<evidence type="ECO:0000313" key="10">
    <source>
        <dbReference type="Proteomes" id="UP000188532"/>
    </source>
</evidence>
<feature type="compositionally biased region" description="Basic and acidic residues" evidence="8">
    <location>
        <begin position="321"/>
        <end position="337"/>
    </location>
</feature>
<reference evidence="9 10" key="1">
    <citation type="submission" date="2017-02" db="EMBL/GenBank/DDBJ databases">
        <title>Complete genome sequences of Mycobacterium kansasii strains isolated from rhesus macaques.</title>
        <authorList>
            <person name="Panda A."/>
            <person name="Nagaraj S."/>
            <person name="Zhao X."/>
            <person name="Tettelin H."/>
            <person name="Detolla L.J."/>
        </authorList>
    </citation>
    <scope>NUCLEOTIDE SEQUENCE [LARGE SCALE GENOMIC DNA]</scope>
    <source>
        <strain evidence="9 10">11-3469</strain>
    </source>
</reference>
<dbReference type="Proteomes" id="UP000188532">
    <property type="component" value="Unassembled WGS sequence"/>
</dbReference>
<dbReference type="InterPro" id="IPR001753">
    <property type="entry name" value="Enoyl-CoA_hydra/iso"/>
</dbReference>
<dbReference type="Pfam" id="PF00378">
    <property type="entry name" value="ECH_1"/>
    <property type="match status" value="1"/>
</dbReference>
<dbReference type="GO" id="GO:0006631">
    <property type="term" value="P:fatty acid metabolic process"/>
    <property type="evidence" value="ECO:0007669"/>
    <property type="project" value="UniProtKB-KW"/>
</dbReference>
<dbReference type="InterPro" id="IPR029045">
    <property type="entry name" value="ClpP/crotonase-like_dom_sf"/>
</dbReference>
<evidence type="ECO:0000256" key="7">
    <source>
        <dbReference type="RuleBase" id="RU003707"/>
    </source>
</evidence>
<keyword evidence="9" id="KW-0413">Isomerase</keyword>
<feature type="compositionally biased region" description="Low complexity" evidence="8">
    <location>
        <begin position="263"/>
        <end position="274"/>
    </location>
</feature>
<evidence type="ECO:0000256" key="5">
    <source>
        <dbReference type="ARBA" id="ARBA00023709"/>
    </source>
</evidence>
<comment type="caution">
    <text evidence="9">The sequence shown here is derived from an EMBL/GenBank/DDBJ whole genome shotgun (WGS) entry which is preliminary data.</text>
</comment>
<dbReference type="Gene3D" id="3.90.226.10">
    <property type="entry name" value="2-enoyl-CoA Hydratase, Chain A, domain 1"/>
    <property type="match status" value="1"/>
</dbReference>
<comment type="catalytic activity">
    <reaction evidence="6">
        <text>a 4-saturated-(3S)-3-hydroxyacyl-CoA = a (3E)-enoyl-CoA + H2O</text>
        <dbReference type="Rhea" id="RHEA:20724"/>
        <dbReference type="ChEBI" id="CHEBI:15377"/>
        <dbReference type="ChEBI" id="CHEBI:58521"/>
        <dbReference type="ChEBI" id="CHEBI:137480"/>
        <dbReference type="EC" id="4.2.1.17"/>
    </reaction>
</comment>
<dbReference type="Gene3D" id="1.10.12.10">
    <property type="entry name" value="Lyase 2-enoyl-coa Hydratase, Chain A, domain 2"/>
    <property type="match status" value="1"/>
</dbReference>
<sequence length="359" mass="38264">MSLVLLEHPRPDIALITLNRPERMNSMAFDVMVPLKEALETVTCDNSVRVVVLTGAGRGFSSGADHKSAGAVPNVDGLTRPTYALRSMELLDEVILKLRRLHQPVIAAVNGPAIGGGLCLALAADIRVASTSAYFRAAGINNGLTASELGLSYLLPRAIGSSRAFEIMLTGRDVSAEEAERIGLVSCRVPDGQLLDTCYAIAARMAAFSRPGIELTKRTLWSGLDAASLEGHMQAEGLGNFSSGCSPPISKRRLPRAPRSGRRSSPTTSSGTTKRATKESDCDHGNGPRGPSWCAHPALARGSGFARAAGRPHRIGGSQWRRQDHHAAHPGRGERTVCRIGQSQRRNRLSATGSQRGRP</sequence>
<dbReference type="PANTHER" id="PTHR43802:SF1">
    <property type="entry name" value="IP11341P-RELATED"/>
    <property type="match status" value="1"/>
</dbReference>
<proteinExistence type="inferred from homology"/>
<feature type="compositionally biased region" description="Polar residues" evidence="8">
    <location>
        <begin position="341"/>
        <end position="359"/>
    </location>
</feature>
<dbReference type="PROSITE" id="PS00166">
    <property type="entry name" value="ENOYL_COA_HYDRATASE"/>
    <property type="match status" value="1"/>
</dbReference>
<evidence type="ECO:0000256" key="2">
    <source>
        <dbReference type="ARBA" id="ARBA00005254"/>
    </source>
</evidence>
<keyword evidence="4" id="KW-0443">Lipid metabolism</keyword>
<dbReference type="CDD" id="cd06558">
    <property type="entry name" value="crotonase-like"/>
    <property type="match status" value="1"/>
</dbReference>
<dbReference type="AlphaFoldDB" id="A0A1V3XEX7"/>
<evidence type="ECO:0000313" key="9">
    <source>
        <dbReference type="EMBL" id="OOK77774.1"/>
    </source>
</evidence>
<evidence type="ECO:0000256" key="8">
    <source>
        <dbReference type="SAM" id="MobiDB-lite"/>
    </source>
</evidence>
<feature type="region of interest" description="Disordered" evidence="8">
    <location>
        <begin position="239"/>
        <end position="359"/>
    </location>
</feature>
<dbReference type="SUPFAM" id="SSF52096">
    <property type="entry name" value="ClpP/crotonase"/>
    <property type="match status" value="1"/>
</dbReference>
<evidence type="ECO:0000256" key="3">
    <source>
        <dbReference type="ARBA" id="ARBA00022832"/>
    </source>
</evidence>
<dbReference type="NCBIfam" id="NF004519">
    <property type="entry name" value="PRK05864.1"/>
    <property type="match status" value="1"/>
</dbReference>
<dbReference type="InterPro" id="IPR014748">
    <property type="entry name" value="Enoyl-CoA_hydra_C"/>
</dbReference>
<feature type="compositionally biased region" description="Low complexity" evidence="8">
    <location>
        <begin position="298"/>
        <end position="309"/>
    </location>
</feature>
<dbReference type="GO" id="GO:0004300">
    <property type="term" value="F:enoyl-CoA hydratase activity"/>
    <property type="evidence" value="ECO:0007669"/>
    <property type="project" value="UniProtKB-EC"/>
</dbReference>
<dbReference type="STRING" id="1768.B1T50_27310"/>
<accession>A0A1V3XEX7</accession>
<gene>
    <name evidence="9" type="ORF">BZL29_3107</name>
</gene>
<dbReference type="EMBL" id="MVBN01000003">
    <property type="protein sequence ID" value="OOK77774.1"/>
    <property type="molecule type" value="Genomic_DNA"/>
</dbReference>
<keyword evidence="3" id="KW-0276">Fatty acid metabolism</keyword>
<evidence type="ECO:0000256" key="4">
    <source>
        <dbReference type="ARBA" id="ARBA00023098"/>
    </source>
</evidence>